<reference evidence="2" key="1">
    <citation type="submission" date="2015-07" db="EMBL/GenBank/DDBJ databases">
        <title>Transcriptome Assembly of Anthurium amnicola.</title>
        <authorList>
            <person name="Suzuki J."/>
        </authorList>
    </citation>
    <scope>NUCLEOTIDE SEQUENCE</scope>
</reference>
<sequence length="140" mass="14805">RERGVQMEKRKREEGEDSKLGLIQDEKERRSCLAKGKKSLFRVAKGIASRFPGVGVSVVIVEPDKAMIRPFGSASGDDLVHRFLQERGAVAIGRASPEATTAAEGSGAGVWEEHDEPPGACASGGSDGSGYHRGGEVEVA</sequence>
<dbReference type="EMBL" id="GDJX01005762">
    <property type="protein sequence ID" value="JAT62174.1"/>
    <property type="molecule type" value="Transcribed_RNA"/>
</dbReference>
<protein>
    <submittedName>
        <fullName evidence="2">Peroxisomal targeting signal 1 receptor</fullName>
    </submittedName>
</protein>
<feature type="non-terminal residue" evidence="2">
    <location>
        <position position="140"/>
    </location>
</feature>
<proteinExistence type="predicted"/>
<feature type="region of interest" description="Disordered" evidence="1">
    <location>
        <begin position="1"/>
        <end position="22"/>
    </location>
</feature>
<organism evidence="2">
    <name type="scientific">Anthurium amnicola</name>
    <dbReference type="NCBI Taxonomy" id="1678845"/>
    <lineage>
        <taxon>Eukaryota</taxon>
        <taxon>Viridiplantae</taxon>
        <taxon>Streptophyta</taxon>
        <taxon>Embryophyta</taxon>
        <taxon>Tracheophyta</taxon>
        <taxon>Spermatophyta</taxon>
        <taxon>Magnoliopsida</taxon>
        <taxon>Liliopsida</taxon>
        <taxon>Araceae</taxon>
        <taxon>Pothoideae</taxon>
        <taxon>Potheae</taxon>
        <taxon>Anthurium</taxon>
    </lineage>
</organism>
<feature type="region of interest" description="Disordered" evidence="1">
    <location>
        <begin position="95"/>
        <end position="140"/>
    </location>
</feature>
<feature type="non-terminal residue" evidence="2">
    <location>
        <position position="1"/>
    </location>
</feature>
<evidence type="ECO:0000256" key="1">
    <source>
        <dbReference type="SAM" id="MobiDB-lite"/>
    </source>
</evidence>
<name>A0A1D1Z5N1_9ARAE</name>
<keyword evidence="2" id="KW-0675">Receptor</keyword>
<evidence type="ECO:0000313" key="2">
    <source>
        <dbReference type="EMBL" id="JAT62174.1"/>
    </source>
</evidence>
<gene>
    <name evidence="2" type="primary">PEX5_10</name>
    <name evidence="2" type="ORF">g.9229</name>
</gene>
<accession>A0A1D1Z5N1</accession>
<dbReference type="AlphaFoldDB" id="A0A1D1Z5N1"/>